<dbReference type="GeneID" id="91091348"/>
<organism evidence="2 3">
    <name type="scientific">Kwoniella dendrophila CBS 6074</name>
    <dbReference type="NCBI Taxonomy" id="1295534"/>
    <lineage>
        <taxon>Eukaryota</taxon>
        <taxon>Fungi</taxon>
        <taxon>Dikarya</taxon>
        <taxon>Basidiomycota</taxon>
        <taxon>Agaricomycotina</taxon>
        <taxon>Tremellomycetes</taxon>
        <taxon>Tremellales</taxon>
        <taxon>Cryptococcaceae</taxon>
        <taxon>Kwoniella</taxon>
    </lineage>
</organism>
<feature type="compositionally biased region" description="Acidic residues" evidence="1">
    <location>
        <begin position="8"/>
        <end position="20"/>
    </location>
</feature>
<dbReference type="RefSeq" id="XP_066072572.1">
    <property type="nucleotide sequence ID" value="XM_066216475.1"/>
</dbReference>
<proteinExistence type="predicted"/>
<dbReference type="Proteomes" id="UP001355207">
    <property type="component" value="Chromosome 1"/>
</dbReference>
<keyword evidence="3" id="KW-1185">Reference proteome</keyword>
<feature type="region of interest" description="Disordered" evidence="1">
    <location>
        <begin position="1"/>
        <end position="62"/>
    </location>
</feature>
<reference evidence="2 3" key="1">
    <citation type="submission" date="2024-01" db="EMBL/GenBank/DDBJ databases">
        <title>Comparative genomics of Cryptococcus and Kwoniella reveals pathogenesis evolution and contrasting modes of karyotype evolution via chromosome fusion or intercentromeric recombination.</title>
        <authorList>
            <person name="Coelho M.A."/>
            <person name="David-Palma M."/>
            <person name="Shea T."/>
            <person name="Bowers K."/>
            <person name="McGinley-Smith S."/>
            <person name="Mohammad A.W."/>
            <person name="Gnirke A."/>
            <person name="Yurkov A.M."/>
            <person name="Nowrousian M."/>
            <person name="Sun S."/>
            <person name="Cuomo C.A."/>
            <person name="Heitman J."/>
        </authorList>
    </citation>
    <scope>NUCLEOTIDE SEQUENCE [LARGE SCALE GENOMIC DNA]</scope>
    <source>
        <strain evidence="2 3">CBS 6074</strain>
    </source>
</reference>
<name>A0AAX4JM17_9TREE</name>
<sequence>MPVKREIEEEYYNSEQEEEFDSPKTPPQEGKSSLGKSTPSPKKARPTPPKKPAVSTTTVDSDGLSAKAKYAIMIIQRGIEVLKKDEVEAATGLNGNQQRDLTRKDGKGWLRKALMGIAENL</sequence>
<dbReference type="AlphaFoldDB" id="A0AAX4JM17"/>
<evidence type="ECO:0000256" key="1">
    <source>
        <dbReference type="SAM" id="MobiDB-lite"/>
    </source>
</evidence>
<accession>A0AAX4JM17</accession>
<protein>
    <submittedName>
        <fullName evidence="2">Uncharacterized protein</fullName>
    </submittedName>
</protein>
<gene>
    <name evidence="2" type="ORF">L201_000676</name>
</gene>
<evidence type="ECO:0000313" key="2">
    <source>
        <dbReference type="EMBL" id="WWC85809.1"/>
    </source>
</evidence>
<dbReference type="EMBL" id="CP144098">
    <property type="protein sequence ID" value="WWC85809.1"/>
    <property type="molecule type" value="Genomic_DNA"/>
</dbReference>
<evidence type="ECO:0000313" key="3">
    <source>
        <dbReference type="Proteomes" id="UP001355207"/>
    </source>
</evidence>